<dbReference type="InterPro" id="IPR041492">
    <property type="entry name" value="HAD_2"/>
</dbReference>
<dbReference type="InterPro" id="IPR050155">
    <property type="entry name" value="HAD-like_hydrolase_sf"/>
</dbReference>
<evidence type="ECO:0000256" key="3">
    <source>
        <dbReference type="ARBA" id="ARBA00006171"/>
    </source>
</evidence>
<dbReference type="Pfam" id="PF13419">
    <property type="entry name" value="HAD_2"/>
    <property type="match status" value="1"/>
</dbReference>
<gene>
    <name evidence="5" type="ORF">SAMN02745124_01380</name>
</gene>
<dbReference type="SFLD" id="SFLDG01129">
    <property type="entry name" value="C1.5:_HAD__Beta-PGM__Phosphata"/>
    <property type="match status" value="1"/>
</dbReference>
<evidence type="ECO:0000256" key="2">
    <source>
        <dbReference type="ARBA" id="ARBA00004818"/>
    </source>
</evidence>
<organism evidence="5 6">
    <name type="scientific">Desulfofustis glycolicus DSM 9705</name>
    <dbReference type="NCBI Taxonomy" id="1121409"/>
    <lineage>
        <taxon>Bacteria</taxon>
        <taxon>Pseudomonadati</taxon>
        <taxon>Thermodesulfobacteriota</taxon>
        <taxon>Desulfobulbia</taxon>
        <taxon>Desulfobulbales</taxon>
        <taxon>Desulfocapsaceae</taxon>
        <taxon>Desulfofustis</taxon>
    </lineage>
</organism>
<dbReference type="EMBL" id="FQXS01000006">
    <property type="protein sequence ID" value="SHH67598.1"/>
    <property type="molecule type" value="Genomic_DNA"/>
</dbReference>
<dbReference type="RefSeq" id="WP_073374597.1">
    <property type="nucleotide sequence ID" value="NZ_FQXS01000006.1"/>
</dbReference>
<dbReference type="GO" id="GO:0006281">
    <property type="term" value="P:DNA repair"/>
    <property type="evidence" value="ECO:0007669"/>
    <property type="project" value="TreeGrafter"/>
</dbReference>
<accession>A0A1M5UXM4</accession>
<dbReference type="AlphaFoldDB" id="A0A1M5UXM4"/>
<dbReference type="SUPFAM" id="SSF56784">
    <property type="entry name" value="HAD-like"/>
    <property type="match status" value="1"/>
</dbReference>
<dbReference type="InterPro" id="IPR023198">
    <property type="entry name" value="PGP-like_dom2"/>
</dbReference>
<dbReference type="InterPro" id="IPR036412">
    <property type="entry name" value="HAD-like_sf"/>
</dbReference>
<protein>
    <recommendedName>
        <fullName evidence="4">phosphoglycolate phosphatase</fullName>
        <ecNumber evidence="4">3.1.3.18</ecNumber>
    </recommendedName>
</protein>
<dbReference type="NCBIfam" id="TIGR01549">
    <property type="entry name" value="HAD-SF-IA-v1"/>
    <property type="match status" value="1"/>
</dbReference>
<keyword evidence="6" id="KW-1185">Reference proteome</keyword>
<reference evidence="5 6" key="1">
    <citation type="submission" date="2016-11" db="EMBL/GenBank/DDBJ databases">
        <authorList>
            <person name="Jaros S."/>
            <person name="Januszkiewicz K."/>
            <person name="Wedrychowicz H."/>
        </authorList>
    </citation>
    <scope>NUCLEOTIDE SEQUENCE [LARGE SCALE GENOMIC DNA]</scope>
    <source>
        <strain evidence="5 6">DSM 9705</strain>
    </source>
</reference>
<dbReference type="OrthoDB" id="9793014at2"/>
<dbReference type="Gene3D" id="1.10.150.240">
    <property type="entry name" value="Putative phosphatase, domain 2"/>
    <property type="match status" value="1"/>
</dbReference>
<evidence type="ECO:0000313" key="5">
    <source>
        <dbReference type="EMBL" id="SHH67598.1"/>
    </source>
</evidence>
<dbReference type="GO" id="GO:0005829">
    <property type="term" value="C:cytosol"/>
    <property type="evidence" value="ECO:0007669"/>
    <property type="project" value="TreeGrafter"/>
</dbReference>
<comment type="similarity">
    <text evidence="3">Belongs to the HAD-like hydrolase superfamily. CbbY/CbbZ/Gph/YieH family.</text>
</comment>
<dbReference type="PANTHER" id="PTHR43434:SF1">
    <property type="entry name" value="PHOSPHOGLYCOLATE PHOSPHATASE"/>
    <property type="match status" value="1"/>
</dbReference>
<sequence length="207" mass="23946">MLKLIVFDCDGVMFDSREANRRYYNDILAAFSLPPMDEDELSFVHMHNVTDSVNHIFRHAHRELMAEVRRFRAGLDYTPYLDFMVMEADLIEFLEFARKRYKLAISTNRTTTMRPLLQTFQLDGYFDKVVTAGDVAHPKPAPDALHDILAHFNCTAGQTIYIGDSEIDRQHTEAVGVPLIAFKNPALPAHYHVETFNQIRQLDPFKR</sequence>
<comment type="pathway">
    <text evidence="2">Organic acid metabolism; glycolate biosynthesis; glycolate from 2-phosphoglycolate: step 1/1.</text>
</comment>
<comment type="catalytic activity">
    <reaction evidence="1">
        <text>2-phosphoglycolate + H2O = glycolate + phosphate</text>
        <dbReference type="Rhea" id="RHEA:14369"/>
        <dbReference type="ChEBI" id="CHEBI:15377"/>
        <dbReference type="ChEBI" id="CHEBI:29805"/>
        <dbReference type="ChEBI" id="CHEBI:43474"/>
        <dbReference type="ChEBI" id="CHEBI:58033"/>
        <dbReference type="EC" id="3.1.3.18"/>
    </reaction>
</comment>
<dbReference type="Proteomes" id="UP000184139">
    <property type="component" value="Unassembled WGS sequence"/>
</dbReference>
<name>A0A1M5UXM4_9BACT</name>
<dbReference type="Gene3D" id="3.40.50.1000">
    <property type="entry name" value="HAD superfamily/HAD-like"/>
    <property type="match status" value="1"/>
</dbReference>
<dbReference type="InterPro" id="IPR006439">
    <property type="entry name" value="HAD-SF_hydro_IA"/>
</dbReference>
<evidence type="ECO:0000256" key="1">
    <source>
        <dbReference type="ARBA" id="ARBA00000830"/>
    </source>
</evidence>
<evidence type="ECO:0000256" key="4">
    <source>
        <dbReference type="ARBA" id="ARBA00013078"/>
    </source>
</evidence>
<dbReference type="STRING" id="1121409.SAMN02745124_01380"/>
<proteinExistence type="inferred from homology"/>
<evidence type="ECO:0000313" key="6">
    <source>
        <dbReference type="Proteomes" id="UP000184139"/>
    </source>
</evidence>
<dbReference type="GO" id="GO:0008967">
    <property type="term" value="F:phosphoglycolate phosphatase activity"/>
    <property type="evidence" value="ECO:0007669"/>
    <property type="project" value="UniProtKB-EC"/>
</dbReference>
<dbReference type="InterPro" id="IPR023214">
    <property type="entry name" value="HAD_sf"/>
</dbReference>
<dbReference type="PANTHER" id="PTHR43434">
    <property type="entry name" value="PHOSPHOGLYCOLATE PHOSPHATASE"/>
    <property type="match status" value="1"/>
</dbReference>
<dbReference type="SFLD" id="SFLDS00003">
    <property type="entry name" value="Haloacid_Dehalogenase"/>
    <property type="match status" value="1"/>
</dbReference>
<dbReference type="EC" id="3.1.3.18" evidence="4"/>